<dbReference type="AlphaFoldDB" id="A0A8J4H4I4"/>
<proteinExistence type="predicted"/>
<keyword evidence="2" id="KW-0472">Membrane</keyword>
<dbReference type="InterPro" id="IPR050553">
    <property type="entry name" value="Thioredoxin_ResA/DsbE_sf"/>
</dbReference>
<keyword evidence="1" id="KW-1015">Disulfide bond</keyword>
<dbReference type="SUPFAM" id="SSF52833">
    <property type="entry name" value="Thioredoxin-like"/>
    <property type="match status" value="1"/>
</dbReference>
<dbReference type="PANTHER" id="PTHR42852:SF13">
    <property type="entry name" value="PROTEIN DIPZ"/>
    <property type="match status" value="1"/>
</dbReference>
<keyword evidence="2" id="KW-0812">Transmembrane</keyword>
<comment type="caution">
    <text evidence="4">The sequence shown here is derived from an EMBL/GenBank/DDBJ whole genome shotgun (WGS) entry which is preliminary data.</text>
</comment>
<evidence type="ECO:0000313" key="4">
    <source>
        <dbReference type="EMBL" id="GIQ69372.1"/>
    </source>
</evidence>
<feature type="domain" description="Thioredoxin" evidence="3">
    <location>
        <begin position="36"/>
        <end position="173"/>
    </location>
</feature>
<dbReference type="InterPro" id="IPR013766">
    <property type="entry name" value="Thioredoxin_domain"/>
</dbReference>
<name>A0A8J4H4I4_9BACL</name>
<evidence type="ECO:0000256" key="1">
    <source>
        <dbReference type="ARBA" id="ARBA00023157"/>
    </source>
</evidence>
<dbReference type="PROSITE" id="PS00194">
    <property type="entry name" value="THIOREDOXIN_1"/>
    <property type="match status" value="1"/>
</dbReference>
<dbReference type="PROSITE" id="PS51352">
    <property type="entry name" value="THIOREDOXIN_2"/>
    <property type="match status" value="1"/>
</dbReference>
<reference evidence="4" key="1">
    <citation type="submission" date="2021-04" db="EMBL/GenBank/DDBJ databases">
        <title>Draft genome sequence of Xylanibacillus composti strain K13.</title>
        <authorList>
            <person name="Uke A."/>
            <person name="Chhe C."/>
            <person name="Baramee S."/>
            <person name="Kosugi A."/>
        </authorList>
    </citation>
    <scope>NUCLEOTIDE SEQUENCE</scope>
    <source>
        <strain evidence="4">K13</strain>
    </source>
</reference>
<dbReference type="Pfam" id="PF00578">
    <property type="entry name" value="AhpC-TSA"/>
    <property type="match status" value="1"/>
</dbReference>
<accession>A0A8J4H4I4</accession>
<protein>
    <submittedName>
        <fullName evidence="4">Thiol-disulfide oxidoreductase ResA</fullName>
    </submittedName>
</protein>
<dbReference type="CDD" id="cd02966">
    <property type="entry name" value="TlpA_like_family"/>
    <property type="match status" value="1"/>
</dbReference>
<feature type="transmembrane region" description="Helical" evidence="2">
    <location>
        <begin position="7"/>
        <end position="29"/>
    </location>
</feature>
<dbReference type="GO" id="GO:0016491">
    <property type="term" value="F:oxidoreductase activity"/>
    <property type="evidence" value="ECO:0007669"/>
    <property type="project" value="InterPro"/>
</dbReference>
<dbReference type="PANTHER" id="PTHR42852">
    <property type="entry name" value="THIOL:DISULFIDE INTERCHANGE PROTEIN DSBE"/>
    <property type="match status" value="1"/>
</dbReference>
<keyword evidence="2" id="KW-1133">Transmembrane helix</keyword>
<evidence type="ECO:0000256" key="2">
    <source>
        <dbReference type="SAM" id="Phobius"/>
    </source>
</evidence>
<gene>
    <name evidence="4" type="primary">resA</name>
    <name evidence="4" type="ORF">XYCOK13_21960</name>
</gene>
<dbReference type="GO" id="GO:0016209">
    <property type="term" value="F:antioxidant activity"/>
    <property type="evidence" value="ECO:0007669"/>
    <property type="project" value="InterPro"/>
</dbReference>
<evidence type="ECO:0000259" key="3">
    <source>
        <dbReference type="PROSITE" id="PS51352"/>
    </source>
</evidence>
<dbReference type="Gene3D" id="3.40.30.10">
    <property type="entry name" value="Glutaredoxin"/>
    <property type="match status" value="1"/>
</dbReference>
<dbReference type="Proteomes" id="UP000677918">
    <property type="component" value="Unassembled WGS sequence"/>
</dbReference>
<dbReference type="InterPro" id="IPR000866">
    <property type="entry name" value="AhpC/TSA"/>
</dbReference>
<dbReference type="InterPro" id="IPR017937">
    <property type="entry name" value="Thioredoxin_CS"/>
</dbReference>
<organism evidence="4 5">
    <name type="scientific">Xylanibacillus composti</name>
    <dbReference type="NCBI Taxonomy" id="1572762"/>
    <lineage>
        <taxon>Bacteria</taxon>
        <taxon>Bacillati</taxon>
        <taxon>Bacillota</taxon>
        <taxon>Bacilli</taxon>
        <taxon>Bacillales</taxon>
        <taxon>Paenibacillaceae</taxon>
        <taxon>Xylanibacillus</taxon>
    </lineage>
</organism>
<dbReference type="EMBL" id="BOVK01000027">
    <property type="protein sequence ID" value="GIQ69372.1"/>
    <property type="molecule type" value="Genomic_DNA"/>
</dbReference>
<keyword evidence="5" id="KW-1185">Reference proteome</keyword>
<sequence>MIRKQKWLQVLILGGIVIAGFLAIGGSLFSQEEKPPEKGDAMVDFTLDGLDGQAYSLSSYKGQPIVLNFWGTFCEPCVREMPLLEHFHQEHVDEGLKVIGVNLNETQVSVRSFVRETGVSFHILLDKDVVRKRYGVLYFPTTFFIDREGIIQEIVIGEMTEPILLSALNKIGVKGQPGGPS</sequence>
<dbReference type="RefSeq" id="WP_213412175.1">
    <property type="nucleotide sequence ID" value="NZ_BOVK01000027.1"/>
</dbReference>
<evidence type="ECO:0000313" key="5">
    <source>
        <dbReference type="Proteomes" id="UP000677918"/>
    </source>
</evidence>
<dbReference type="InterPro" id="IPR036249">
    <property type="entry name" value="Thioredoxin-like_sf"/>
</dbReference>